<dbReference type="Proteomes" id="UP000242320">
    <property type="component" value="Unassembled WGS sequence"/>
</dbReference>
<reference evidence="2 3" key="1">
    <citation type="submission" date="2017-04" db="EMBL/GenBank/DDBJ databases">
        <title>The new phylogeny of genus Mycobacterium.</title>
        <authorList>
            <person name="Tortoli E."/>
            <person name="Trovato A."/>
            <person name="Cirillo D.M."/>
        </authorList>
    </citation>
    <scope>NUCLEOTIDE SEQUENCE [LARGE SCALE GENOMIC DNA]</scope>
    <source>
        <strain evidence="2 3">DSM 45247</strain>
    </source>
</reference>
<name>A0A1X2LC56_9MYCO</name>
<dbReference type="EMBL" id="NCXM01000003">
    <property type="protein sequence ID" value="OSC31564.1"/>
    <property type="molecule type" value="Genomic_DNA"/>
</dbReference>
<keyword evidence="1" id="KW-0812">Transmembrane</keyword>
<keyword evidence="3" id="KW-1185">Reference proteome</keyword>
<accession>A0A1X2LC56</accession>
<proteinExistence type="predicted"/>
<dbReference type="OrthoDB" id="4641909at2"/>
<dbReference type="AlphaFoldDB" id="A0A1X2LC56"/>
<keyword evidence="1" id="KW-0472">Membrane</keyword>
<keyword evidence="1" id="KW-1133">Transmembrane helix</keyword>
<evidence type="ECO:0000313" key="2">
    <source>
        <dbReference type="EMBL" id="OSC31564.1"/>
    </source>
</evidence>
<evidence type="ECO:0000313" key="3">
    <source>
        <dbReference type="Proteomes" id="UP000242320"/>
    </source>
</evidence>
<comment type="caution">
    <text evidence="2">The sequence shown here is derived from an EMBL/GenBank/DDBJ whole genome shotgun (WGS) entry which is preliminary data.</text>
</comment>
<gene>
    <name evidence="2" type="ORF">B8W69_03725</name>
</gene>
<organism evidence="2 3">
    <name type="scientific">Mycolicibacterium vulneris</name>
    <dbReference type="NCBI Taxonomy" id="547163"/>
    <lineage>
        <taxon>Bacteria</taxon>
        <taxon>Bacillati</taxon>
        <taxon>Actinomycetota</taxon>
        <taxon>Actinomycetes</taxon>
        <taxon>Mycobacteriales</taxon>
        <taxon>Mycobacteriaceae</taxon>
        <taxon>Mycolicibacterium</taxon>
    </lineage>
</organism>
<evidence type="ECO:0000256" key="1">
    <source>
        <dbReference type="SAM" id="Phobius"/>
    </source>
</evidence>
<dbReference type="RefSeq" id="WP_085288639.1">
    <property type="nucleotide sequence ID" value="NZ_NCXM01000003.1"/>
</dbReference>
<protein>
    <submittedName>
        <fullName evidence="2">Uncharacterized protein</fullName>
    </submittedName>
</protein>
<feature type="transmembrane region" description="Helical" evidence="1">
    <location>
        <begin position="25"/>
        <end position="42"/>
    </location>
</feature>
<sequence length="93" mass="10026">MFVTFIAVGCVAALAAAFSLSNEVVAWCCVAISVCGLITLIVDGRRQRRRKAGEAVEGLNSDETSAMGRERRGIDNLTDHFAVSHSQITDDVR</sequence>